<dbReference type="InterPro" id="IPR050168">
    <property type="entry name" value="AAA_ATPase_domain"/>
</dbReference>
<organism evidence="2 3">
    <name type="scientific">Candidatus Syntropharchaeum caldarium</name>
    <dbReference type="NCBI Taxonomy" id="1838285"/>
    <lineage>
        <taxon>Archaea</taxon>
        <taxon>Methanobacteriati</taxon>
        <taxon>Methanobacteriota</taxon>
        <taxon>Stenosarchaea group</taxon>
        <taxon>Methanomicrobia</taxon>
        <taxon>Methanosarcinales</taxon>
        <taxon>ANME-2 cluster</taxon>
        <taxon>Candidatus Syntropharchaeum</taxon>
    </lineage>
</organism>
<dbReference type="CDD" id="cd19481">
    <property type="entry name" value="RecA-like_protease"/>
    <property type="match status" value="1"/>
</dbReference>
<dbReference type="Pfam" id="PF00004">
    <property type="entry name" value="AAA"/>
    <property type="match status" value="1"/>
</dbReference>
<proteinExistence type="predicted"/>
<dbReference type="PATRIC" id="fig|1838285.3.peg.1615"/>
<dbReference type="InterPro" id="IPR003959">
    <property type="entry name" value="ATPase_AAA_core"/>
</dbReference>
<name>A0A1F2P8J8_9EURY</name>
<dbReference type="GO" id="GO:0005524">
    <property type="term" value="F:ATP binding"/>
    <property type="evidence" value="ECO:0007669"/>
    <property type="project" value="InterPro"/>
</dbReference>
<reference evidence="2" key="1">
    <citation type="submission" date="2016-05" db="EMBL/GenBank/DDBJ databases">
        <title>Microbial consortia oxidize butane by reversing methanogenesis.</title>
        <authorList>
            <person name="Laso-Perez R."/>
            <person name="Richter M."/>
            <person name="Wegener G."/>
            <person name="Musat F."/>
        </authorList>
    </citation>
    <scope>NUCLEOTIDE SEQUENCE [LARGE SCALE GENOMIC DNA]</scope>
    <source>
        <strain evidence="2">BOX2</strain>
    </source>
</reference>
<evidence type="ECO:0000259" key="1">
    <source>
        <dbReference type="SMART" id="SM00382"/>
    </source>
</evidence>
<dbReference type="InterPro" id="IPR041569">
    <property type="entry name" value="AAA_lid_3"/>
</dbReference>
<dbReference type="SMART" id="SM00382">
    <property type="entry name" value="AAA"/>
    <property type="match status" value="1"/>
</dbReference>
<dbReference type="InterPro" id="IPR003593">
    <property type="entry name" value="AAA+_ATPase"/>
</dbReference>
<sequence>MNSAEAYRKLFAAFASGARDEFFKVAQEIIEDEERKHNNKLAKDLCRILYNGNKTKNYSERYKKALQIPRDAERGLPLVEIKECKKDWSEIVVEENIENTLRRIILENQKREVLEVSGLKPKMKLLFFGPPGCGKTLAAEVLSTVLSWPMAYVKFDGLISSYLGETASNMRKIFDFIERGQWVVFFDEFDAIGKERDSPFEHGEMKRVVNSFLQMLDNFKGESIIIAATNHQHLLDPALWRRFDELIYFGFPDKKRRVEIFKKYLRGIRTIKVDLEYFAEKTDGMSPADIETICLNAIKEVILSDKKSLTKAVLDEYVEKQRERIEIRNKAMRG</sequence>
<comment type="caution">
    <text evidence="2">The sequence shown here is derived from an EMBL/GenBank/DDBJ whole genome shotgun (WGS) entry which is preliminary data.</text>
</comment>
<accession>A0A1F2P8J8</accession>
<evidence type="ECO:0000313" key="2">
    <source>
        <dbReference type="EMBL" id="OFV67322.1"/>
    </source>
</evidence>
<protein>
    <submittedName>
        <fullName evidence="2">AAA ATPase</fullName>
    </submittedName>
</protein>
<dbReference type="Gene3D" id="3.40.50.300">
    <property type="entry name" value="P-loop containing nucleotide triphosphate hydrolases"/>
    <property type="match status" value="1"/>
</dbReference>
<dbReference type="EMBL" id="LYOS01000005">
    <property type="protein sequence ID" value="OFV67322.1"/>
    <property type="molecule type" value="Genomic_DNA"/>
</dbReference>
<dbReference type="Gene3D" id="1.10.8.60">
    <property type="match status" value="1"/>
</dbReference>
<keyword evidence="3" id="KW-1185">Reference proteome</keyword>
<dbReference type="STRING" id="1838285.SCAL_001591"/>
<evidence type="ECO:0000313" key="3">
    <source>
        <dbReference type="Proteomes" id="UP000186940"/>
    </source>
</evidence>
<feature type="domain" description="AAA+ ATPase" evidence="1">
    <location>
        <begin position="121"/>
        <end position="253"/>
    </location>
</feature>
<dbReference type="Pfam" id="PF17862">
    <property type="entry name" value="AAA_lid_3"/>
    <property type="match status" value="1"/>
</dbReference>
<dbReference type="Proteomes" id="UP000186940">
    <property type="component" value="Unassembled WGS sequence"/>
</dbReference>
<dbReference type="SUPFAM" id="SSF52540">
    <property type="entry name" value="P-loop containing nucleoside triphosphate hydrolases"/>
    <property type="match status" value="1"/>
</dbReference>
<dbReference type="InterPro" id="IPR027417">
    <property type="entry name" value="P-loop_NTPase"/>
</dbReference>
<dbReference type="PANTHER" id="PTHR23077:SF198">
    <property type="entry name" value="ATP-DEPENDENT ZINC METALLOPROTEASE FTSH"/>
    <property type="match status" value="1"/>
</dbReference>
<dbReference type="GO" id="GO:0016887">
    <property type="term" value="F:ATP hydrolysis activity"/>
    <property type="evidence" value="ECO:0007669"/>
    <property type="project" value="InterPro"/>
</dbReference>
<gene>
    <name evidence="2" type="ORF">SCAL_001591</name>
</gene>
<dbReference type="PANTHER" id="PTHR23077">
    <property type="entry name" value="AAA-FAMILY ATPASE"/>
    <property type="match status" value="1"/>
</dbReference>
<dbReference type="AlphaFoldDB" id="A0A1F2P8J8"/>